<name>A0A895XTL9_9ACTN</name>
<reference evidence="2" key="1">
    <citation type="submission" date="2021-02" db="EMBL/GenBank/DDBJ databases">
        <title>Natronoglycomyces albus gen. nov., sp. nov, a haloalkaliphilic actinobacterium from a soda solonchak soil.</title>
        <authorList>
            <person name="Sorokin D.Y."/>
            <person name="Khijniak T.V."/>
            <person name="Zakharycheva A.P."/>
            <person name="Boueva O.V."/>
            <person name="Ariskina E.V."/>
            <person name="Hahnke R.L."/>
            <person name="Bunk B."/>
            <person name="Sproer C."/>
            <person name="Schumann P."/>
            <person name="Evtushenko L.I."/>
            <person name="Kublanov I.V."/>
        </authorList>
    </citation>
    <scope>NUCLEOTIDE SEQUENCE</scope>
    <source>
        <strain evidence="2">DSM 106290</strain>
    </source>
</reference>
<accession>A0A895XTL9</accession>
<dbReference type="KEGG" id="nav:JQS30_02820"/>
<feature type="compositionally biased region" description="Gly residues" evidence="1">
    <location>
        <begin position="483"/>
        <end position="508"/>
    </location>
</feature>
<feature type="compositionally biased region" description="Gly residues" evidence="1">
    <location>
        <begin position="437"/>
        <end position="477"/>
    </location>
</feature>
<feature type="compositionally biased region" description="Basic and acidic residues" evidence="1">
    <location>
        <begin position="538"/>
        <end position="577"/>
    </location>
</feature>
<dbReference type="Proteomes" id="UP000662939">
    <property type="component" value="Chromosome"/>
</dbReference>
<sequence>MSVHDDFEEHKYFTPQTGVGGWKKEALDSTELLLSTNSCSLDGCTLARNPADQAWIELMSAIPKEDSLVRDLHTAPSSAVMPSEHMFNDIVSLLRPDNGERHSMESISKLWHDQIARPLYEDADSLEAVLKDASHAWHGADFDSLHEHIQQCLNALRTTADHAEVVSTELHEQSETIHTLQGGDSGEIPFPAPQFFDANIRKESADVHVRPPFWSEGNCQRVTMDEALAMVGADPEATEEFHQRELARAEEIIDQRLAQMTDEEIEATHLGTLEQEAIAQAREEIAPEVDNYKQSVHNGQLGESERINAVVLDHRDQTDATLSTSKYTMEPVEVEHTDHTERANGSGYGGLNMPGPTGTPDASGMTQPGGYTPGVSPTLHEVETGGSGGSGPNWRLPASASSSDDAVSDGLYAGNPGSLGAPGASPGGAAPGAAPGAAGGGGMFAPGARGGPGGTTGGAQRGPGGIGSVAGRGGATGGAASIGRGGTGGGGGVRGGAGGMGMMGGAAPGQGNQQQGAKKSEQRTLSAMGRPAPGTAKPSKEQTKEQAKGKDDKPAEKKSPLAAALEKRQAHKAEREPAPVTPPDPDQGHELDIHDQFDIEDDIWGAHSARKDEYR</sequence>
<evidence type="ECO:0000256" key="1">
    <source>
        <dbReference type="SAM" id="MobiDB-lite"/>
    </source>
</evidence>
<protein>
    <submittedName>
        <fullName evidence="2">Uncharacterized protein</fullName>
    </submittedName>
</protein>
<organism evidence="2 3">
    <name type="scientific">Natronoglycomyces albus</name>
    <dbReference type="NCBI Taxonomy" id="2811108"/>
    <lineage>
        <taxon>Bacteria</taxon>
        <taxon>Bacillati</taxon>
        <taxon>Actinomycetota</taxon>
        <taxon>Actinomycetes</taxon>
        <taxon>Glycomycetales</taxon>
        <taxon>Glycomycetaceae</taxon>
        <taxon>Natronoglycomyces</taxon>
    </lineage>
</organism>
<keyword evidence="3" id="KW-1185">Reference proteome</keyword>
<dbReference type="AlphaFoldDB" id="A0A895XTL9"/>
<dbReference type="Gene3D" id="1.20.1260.20">
    <property type="entry name" value="PPE superfamily"/>
    <property type="match status" value="1"/>
</dbReference>
<dbReference type="InterPro" id="IPR038332">
    <property type="entry name" value="PPE_sf"/>
</dbReference>
<dbReference type="EMBL" id="CP070496">
    <property type="protein sequence ID" value="QSB05876.1"/>
    <property type="molecule type" value="Genomic_DNA"/>
</dbReference>
<dbReference type="RefSeq" id="WP_213171887.1">
    <property type="nucleotide sequence ID" value="NZ_CP070496.1"/>
</dbReference>
<feature type="compositionally biased region" description="Basic and acidic residues" evidence="1">
    <location>
        <begin position="333"/>
        <end position="342"/>
    </location>
</feature>
<proteinExistence type="predicted"/>
<feature type="region of interest" description="Disordered" evidence="1">
    <location>
        <begin position="321"/>
        <end position="615"/>
    </location>
</feature>
<feature type="compositionally biased region" description="Basic and acidic residues" evidence="1">
    <location>
        <begin position="586"/>
        <end position="597"/>
    </location>
</feature>
<evidence type="ECO:0000313" key="3">
    <source>
        <dbReference type="Proteomes" id="UP000662939"/>
    </source>
</evidence>
<gene>
    <name evidence="2" type="ORF">JQS30_02820</name>
</gene>
<evidence type="ECO:0000313" key="2">
    <source>
        <dbReference type="EMBL" id="QSB05876.1"/>
    </source>
</evidence>
<feature type="compositionally biased region" description="Low complexity" evidence="1">
    <location>
        <begin position="398"/>
        <end position="424"/>
    </location>
</feature>